<name>A0A645IDR3_9ZZZZ</name>
<gene>
    <name evidence="2" type="ORF">SDC9_197069</name>
</gene>
<feature type="compositionally biased region" description="Basic and acidic residues" evidence="1">
    <location>
        <begin position="21"/>
        <end position="35"/>
    </location>
</feature>
<feature type="region of interest" description="Disordered" evidence="1">
    <location>
        <begin position="18"/>
        <end position="37"/>
    </location>
</feature>
<organism evidence="2">
    <name type="scientific">bioreactor metagenome</name>
    <dbReference type="NCBI Taxonomy" id="1076179"/>
    <lineage>
        <taxon>unclassified sequences</taxon>
        <taxon>metagenomes</taxon>
        <taxon>ecological metagenomes</taxon>
    </lineage>
</organism>
<evidence type="ECO:0000256" key="1">
    <source>
        <dbReference type="SAM" id="MobiDB-lite"/>
    </source>
</evidence>
<dbReference type="AlphaFoldDB" id="A0A645IDR3"/>
<comment type="caution">
    <text evidence="2">The sequence shown here is derived from an EMBL/GenBank/DDBJ whole genome shotgun (WGS) entry which is preliminary data.</text>
</comment>
<sequence length="72" mass="8707">MNLNLTLWGWTRPMTLKQKKNKTDQEKHNHRDSYKGHRTRYHFISKLREKEADESIREVDSHLPLHAPSRVD</sequence>
<proteinExistence type="predicted"/>
<accession>A0A645IDR3</accession>
<dbReference type="EMBL" id="VSSQ01112720">
    <property type="protein sequence ID" value="MPN49448.1"/>
    <property type="molecule type" value="Genomic_DNA"/>
</dbReference>
<reference evidence="2" key="1">
    <citation type="submission" date="2019-08" db="EMBL/GenBank/DDBJ databases">
        <authorList>
            <person name="Kucharzyk K."/>
            <person name="Murdoch R.W."/>
            <person name="Higgins S."/>
            <person name="Loffler F."/>
        </authorList>
    </citation>
    <scope>NUCLEOTIDE SEQUENCE</scope>
</reference>
<protein>
    <submittedName>
        <fullName evidence="2">Uncharacterized protein</fullName>
    </submittedName>
</protein>
<evidence type="ECO:0000313" key="2">
    <source>
        <dbReference type="EMBL" id="MPN49448.1"/>
    </source>
</evidence>